<dbReference type="Gene3D" id="1.20.120.530">
    <property type="entry name" value="GntR ligand-binding domain-like"/>
    <property type="match status" value="1"/>
</dbReference>
<dbReference type="InterPro" id="IPR008920">
    <property type="entry name" value="TF_FadR/GntR_C"/>
</dbReference>
<comment type="caution">
    <text evidence="5">The sequence shown here is derived from an EMBL/GenBank/DDBJ whole genome shotgun (WGS) entry which is preliminary data.</text>
</comment>
<dbReference type="SMART" id="SM00895">
    <property type="entry name" value="FCD"/>
    <property type="match status" value="1"/>
</dbReference>
<evidence type="ECO:0000256" key="1">
    <source>
        <dbReference type="ARBA" id="ARBA00023015"/>
    </source>
</evidence>
<dbReference type="CDD" id="cd07377">
    <property type="entry name" value="WHTH_GntR"/>
    <property type="match status" value="1"/>
</dbReference>
<evidence type="ECO:0000256" key="2">
    <source>
        <dbReference type="ARBA" id="ARBA00023125"/>
    </source>
</evidence>
<protein>
    <submittedName>
        <fullName evidence="5">FadR/GntR family transcriptional regulator</fullName>
    </submittedName>
</protein>
<proteinExistence type="predicted"/>
<feature type="domain" description="HTH gntR-type" evidence="4">
    <location>
        <begin position="12"/>
        <end position="80"/>
    </location>
</feature>
<evidence type="ECO:0000313" key="6">
    <source>
        <dbReference type="Proteomes" id="UP001265259"/>
    </source>
</evidence>
<keyword evidence="2" id="KW-0238">DNA-binding</keyword>
<dbReference type="SUPFAM" id="SSF48008">
    <property type="entry name" value="GntR ligand-binding domain-like"/>
    <property type="match status" value="1"/>
</dbReference>
<evidence type="ECO:0000313" key="5">
    <source>
        <dbReference type="EMBL" id="MDT0684345.1"/>
    </source>
</evidence>
<dbReference type="PANTHER" id="PTHR43537">
    <property type="entry name" value="TRANSCRIPTIONAL REGULATOR, GNTR FAMILY"/>
    <property type="match status" value="1"/>
</dbReference>
<evidence type="ECO:0000256" key="3">
    <source>
        <dbReference type="ARBA" id="ARBA00023163"/>
    </source>
</evidence>
<dbReference type="InterPro" id="IPR011711">
    <property type="entry name" value="GntR_C"/>
</dbReference>
<dbReference type="SUPFAM" id="SSF46785">
    <property type="entry name" value="Winged helix' DNA-binding domain"/>
    <property type="match status" value="1"/>
</dbReference>
<keyword evidence="3" id="KW-0804">Transcription</keyword>
<gene>
    <name evidence="5" type="ORF">RM543_16805</name>
</gene>
<dbReference type="InterPro" id="IPR036390">
    <property type="entry name" value="WH_DNA-bd_sf"/>
</dbReference>
<dbReference type="Pfam" id="PF07729">
    <property type="entry name" value="FCD"/>
    <property type="match status" value="1"/>
</dbReference>
<dbReference type="Pfam" id="PF00392">
    <property type="entry name" value="GntR"/>
    <property type="match status" value="1"/>
</dbReference>
<dbReference type="PRINTS" id="PR00035">
    <property type="entry name" value="HTHGNTR"/>
</dbReference>
<dbReference type="RefSeq" id="WP_311693747.1">
    <property type="nucleotide sequence ID" value="NZ_JAVRHL010000004.1"/>
</dbReference>
<name>A0ABU3DKV4_9RHOB</name>
<dbReference type="Proteomes" id="UP001265259">
    <property type="component" value="Unassembled WGS sequence"/>
</dbReference>
<evidence type="ECO:0000259" key="4">
    <source>
        <dbReference type="PROSITE" id="PS50949"/>
    </source>
</evidence>
<dbReference type="InterPro" id="IPR036388">
    <property type="entry name" value="WH-like_DNA-bd_sf"/>
</dbReference>
<keyword evidence="6" id="KW-1185">Reference proteome</keyword>
<dbReference type="SMART" id="SM00345">
    <property type="entry name" value="HTH_GNTR"/>
    <property type="match status" value="1"/>
</dbReference>
<organism evidence="5 6">
    <name type="scientific">Tropicimonas omnivorans</name>
    <dbReference type="NCBI Taxonomy" id="3075590"/>
    <lineage>
        <taxon>Bacteria</taxon>
        <taxon>Pseudomonadati</taxon>
        <taxon>Pseudomonadota</taxon>
        <taxon>Alphaproteobacteria</taxon>
        <taxon>Rhodobacterales</taxon>
        <taxon>Roseobacteraceae</taxon>
        <taxon>Tropicimonas</taxon>
    </lineage>
</organism>
<reference evidence="5 6" key="1">
    <citation type="submission" date="2023-09" db="EMBL/GenBank/DDBJ databases">
        <authorList>
            <person name="Rey-Velasco X."/>
        </authorList>
    </citation>
    <scope>NUCLEOTIDE SEQUENCE [LARGE SCALE GENOMIC DNA]</scope>
    <source>
        <strain evidence="5 6">F158</strain>
    </source>
</reference>
<dbReference type="EMBL" id="JAVRHL010000004">
    <property type="protein sequence ID" value="MDT0684345.1"/>
    <property type="molecule type" value="Genomic_DNA"/>
</dbReference>
<dbReference type="Gene3D" id="1.10.10.10">
    <property type="entry name" value="Winged helix-like DNA-binding domain superfamily/Winged helix DNA-binding domain"/>
    <property type="match status" value="1"/>
</dbReference>
<dbReference type="PANTHER" id="PTHR43537:SF44">
    <property type="entry name" value="GNTR FAMILY REGULATORY PROTEIN"/>
    <property type="match status" value="1"/>
</dbReference>
<dbReference type="InterPro" id="IPR000524">
    <property type="entry name" value="Tscrpt_reg_HTH_GntR"/>
</dbReference>
<sequence>MAKTASPRARSRNLVGGLVDALRAEIADGTFEAGDKLPSEARLTERFGVSRTVVREAIAGLRADGLVAPRQGAGVFVLEPPEVTTPFHLADYERISSVIEMLELRVAVEMEAASLAAVRRSPQQEEAIFEAAALLPRHAAEGRPTKEADLAFHLAMADATNNPRFREFLEVLGLSMIPRAALTIGDAPSPPDYIDLLSAEHSRIAEAISAGDSEAARGAAQAHLRNSMARYREYIRR</sequence>
<accession>A0ABU3DKV4</accession>
<dbReference type="PROSITE" id="PS50949">
    <property type="entry name" value="HTH_GNTR"/>
    <property type="match status" value="1"/>
</dbReference>
<keyword evidence="1" id="KW-0805">Transcription regulation</keyword>